<name>A0A0E9TJI6_ANGAN</name>
<organism evidence="1">
    <name type="scientific">Anguilla anguilla</name>
    <name type="common">European freshwater eel</name>
    <name type="synonym">Muraena anguilla</name>
    <dbReference type="NCBI Taxonomy" id="7936"/>
    <lineage>
        <taxon>Eukaryota</taxon>
        <taxon>Metazoa</taxon>
        <taxon>Chordata</taxon>
        <taxon>Craniata</taxon>
        <taxon>Vertebrata</taxon>
        <taxon>Euteleostomi</taxon>
        <taxon>Actinopterygii</taxon>
        <taxon>Neopterygii</taxon>
        <taxon>Teleostei</taxon>
        <taxon>Anguilliformes</taxon>
        <taxon>Anguillidae</taxon>
        <taxon>Anguilla</taxon>
    </lineage>
</organism>
<evidence type="ECO:0000313" key="1">
    <source>
        <dbReference type="EMBL" id="JAH52888.1"/>
    </source>
</evidence>
<proteinExistence type="predicted"/>
<reference evidence="1" key="1">
    <citation type="submission" date="2014-11" db="EMBL/GenBank/DDBJ databases">
        <authorList>
            <person name="Amaro Gonzalez C."/>
        </authorList>
    </citation>
    <scope>NUCLEOTIDE SEQUENCE</scope>
</reference>
<dbReference type="EMBL" id="GBXM01055689">
    <property type="protein sequence ID" value="JAH52888.1"/>
    <property type="molecule type" value="Transcribed_RNA"/>
</dbReference>
<sequence length="38" mass="4098">MPLWHGLDGGEDGPVASSTWTLSWIPVLLTRPPAPPMN</sequence>
<protein>
    <submittedName>
        <fullName evidence="1">Uncharacterized protein</fullName>
    </submittedName>
</protein>
<dbReference type="AlphaFoldDB" id="A0A0E9TJI6"/>
<reference evidence="1" key="2">
    <citation type="journal article" date="2015" name="Fish Shellfish Immunol.">
        <title>Early steps in the European eel (Anguilla anguilla)-Vibrio vulnificus interaction in the gills: Role of the RtxA13 toxin.</title>
        <authorList>
            <person name="Callol A."/>
            <person name="Pajuelo D."/>
            <person name="Ebbesson L."/>
            <person name="Teles M."/>
            <person name="MacKenzie S."/>
            <person name="Amaro C."/>
        </authorList>
    </citation>
    <scope>NUCLEOTIDE SEQUENCE</scope>
</reference>
<accession>A0A0E9TJI6</accession>